<dbReference type="InterPro" id="IPR038268">
    <property type="entry name" value="RHH_sf"/>
</dbReference>
<evidence type="ECO:0000313" key="3">
    <source>
        <dbReference type="EMBL" id="AIB12908.1"/>
    </source>
</evidence>
<dbReference type="InterPro" id="IPR027373">
    <property type="entry name" value="RHH_dom"/>
</dbReference>
<dbReference type="AlphaFoldDB" id="A0A060DP93"/>
<dbReference type="Gene3D" id="1.10.3990.20">
    <property type="entry name" value="protein bp1543"/>
    <property type="match status" value="1"/>
</dbReference>
<feature type="region of interest" description="Disordered" evidence="1">
    <location>
        <begin position="100"/>
        <end position="143"/>
    </location>
</feature>
<evidence type="ECO:0000256" key="1">
    <source>
        <dbReference type="SAM" id="MobiDB-lite"/>
    </source>
</evidence>
<protein>
    <recommendedName>
        <fullName evidence="2">Ribbon-helix-helix domain-containing protein</fullName>
    </recommendedName>
</protein>
<dbReference type="Pfam" id="PF13467">
    <property type="entry name" value="RHH_4"/>
    <property type="match status" value="1"/>
</dbReference>
<dbReference type="EMBL" id="CP007793">
    <property type="protein sequence ID" value="AIB12908.1"/>
    <property type="molecule type" value="Genomic_DNA"/>
</dbReference>
<evidence type="ECO:0000259" key="2">
    <source>
        <dbReference type="Pfam" id="PF13467"/>
    </source>
</evidence>
<feature type="domain" description="Ribbon-helix-helix" evidence="2">
    <location>
        <begin position="2"/>
        <end position="47"/>
    </location>
</feature>
<sequence>MSRNVVIHGRRTSMRLEPTLWDALSEIAARERMTVNALCSSIQDRMSAQLAARRGPGAARRDGPPLDHALDKVGAAAISLTGAVRVLIAAYFRQAARQSLTAERRPGGDLFEGTPFAVAGDAMIPPDRSSRPRGEGGAPSQAT</sequence>
<proteinExistence type="predicted"/>
<accession>A0A060DP93</accession>
<dbReference type="KEGG" id="abq:ABAZ39_13105"/>
<reference evidence="3 4" key="1">
    <citation type="journal article" date="2014" name="Genome Announc.">
        <title>Complete Genome Sequence of the Model Rhizosphere Strain Azospirillum brasilense Az39, Successfully Applied in Agriculture.</title>
        <authorList>
            <person name="Rivera D."/>
            <person name="Revale S."/>
            <person name="Molina R."/>
            <person name="Gualpa J."/>
            <person name="Puente M."/>
            <person name="Maroniche G."/>
            <person name="Paris G."/>
            <person name="Baker D."/>
            <person name="Clavijo B."/>
            <person name="McLay K."/>
            <person name="Spaepen S."/>
            <person name="Perticari A."/>
            <person name="Vazquez M."/>
            <person name="Wisniewski-Dye F."/>
            <person name="Watkins C."/>
            <person name="Martinez-Abarca F."/>
            <person name="Vanderleyden J."/>
            <person name="Cassan F."/>
        </authorList>
    </citation>
    <scope>NUCLEOTIDE SEQUENCE [LARGE SCALE GENOMIC DNA]</scope>
    <source>
        <strain evidence="3 4">Az39</strain>
    </source>
</reference>
<gene>
    <name evidence="3" type="ORF">ABAZ39_13105</name>
</gene>
<dbReference type="Proteomes" id="UP000027186">
    <property type="component" value="Chromosome"/>
</dbReference>
<organism evidence="3 4">
    <name type="scientific">Azospirillum argentinense</name>
    <dbReference type="NCBI Taxonomy" id="2970906"/>
    <lineage>
        <taxon>Bacteria</taxon>
        <taxon>Pseudomonadati</taxon>
        <taxon>Pseudomonadota</taxon>
        <taxon>Alphaproteobacteria</taxon>
        <taxon>Rhodospirillales</taxon>
        <taxon>Azospirillaceae</taxon>
        <taxon>Azospirillum</taxon>
    </lineage>
</organism>
<name>A0A060DP93_9PROT</name>
<evidence type="ECO:0000313" key="4">
    <source>
        <dbReference type="Proteomes" id="UP000027186"/>
    </source>
</evidence>